<dbReference type="PANTHER" id="PTHR46696">
    <property type="entry name" value="P450, PUTATIVE (EUROFUNG)-RELATED"/>
    <property type="match status" value="1"/>
</dbReference>
<dbReference type="Pfam" id="PF00067">
    <property type="entry name" value="p450"/>
    <property type="match status" value="2"/>
</dbReference>
<dbReference type="Gene3D" id="1.10.630.10">
    <property type="entry name" value="Cytochrome P450"/>
    <property type="match status" value="1"/>
</dbReference>
<comment type="caution">
    <text evidence="8">The sequence shown here is derived from an EMBL/GenBank/DDBJ whole genome shotgun (WGS) entry which is preliminary data.</text>
</comment>
<dbReference type="GO" id="GO:0020037">
    <property type="term" value="F:heme binding"/>
    <property type="evidence" value="ECO:0007669"/>
    <property type="project" value="InterPro"/>
</dbReference>
<dbReference type="InterPro" id="IPR036396">
    <property type="entry name" value="Cyt_P450_sf"/>
</dbReference>
<evidence type="ECO:0000256" key="7">
    <source>
        <dbReference type="RuleBase" id="RU000461"/>
    </source>
</evidence>
<evidence type="ECO:0000256" key="6">
    <source>
        <dbReference type="ARBA" id="ARBA00023033"/>
    </source>
</evidence>
<dbReference type="GO" id="GO:0005506">
    <property type="term" value="F:iron ion binding"/>
    <property type="evidence" value="ECO:0007669"/>
    <property type="project" value="InterPro"/>
</dbReference>
<dbReference type="AlphaFoldDB" id="A0A7W4Z0V2"/>
<dbReference type="InterPro" id="IPR002397">
    <property type="entry name" value="Cyt_P450_B"/>
</dbReference>
<dbReference type="GO" id="GO:0004497">
    <property type="term" value="F:monooxygenase activity"/>
    <property type="evidence" value="ECO:0007669"/>
    <property type="project" value="UniProtKB-KW"/>
</dbReference>
<evidence type="ECO:0000256" key="2">
    <source>
        <dbReference type="ARBA" id="ARBA00022617"/>
    </source>
</evidence>
<organism evidence="8 9">
    <name type="scientific">Nocardioides soli</name>
    <dbReference type="NCBI Taxonomy" id="1036020"/>
    <lineage>
        <taxon>Bacteria</taxon>
        <taxon>Bacillati</taxon>
        <taxon>Actinomycetota</taxon>
        <taxon>Actinomycetes</taxon>
        <taxon>Propionibacteriales</taxon>
        <taxon>Nocardioidaceae</taxon>
        <taxon>Nocardioides</taxon>
    </lineage>
</organism>
<keyword evidence="3 7" id="KW-0479">Metal-binding</keyword>
<keyword evidence="5 7" id="KW-0408">Iron</keyword>
<dbReference type="SUPFAM" id="SSF48264">
    <property type="entry name" value="Cytochrome P450"/>
    <property type="match status" value="1"/>
</dbReference>
<evidence type="ECO:0000256" key="1">
    <source>
        <dbReference type="ARBA" id="ARBA00010617"/>
    </source>
</evidence>
<dbReference type="RefSeq" id="WP_183592093.1">
    <property type="nucleotide sequence ID" value="NZ_JACHWR010000001.1"/>
</dbReference>
<sequence>MNHAPTTDFDPTRPEVLGDPYPHLDALRESTPVAYAPAMDRWLITRHEDVFACQRNPGLGRSYRQRFTDEEFGRPPQDPRWRNFWQAEKWSLLELEPPAHTRIRSLVSSAFTPKTVLGLREPAAKRSEELLVDLRERPQFDLLTDYAQPYSVSIICELLGAERAHEAMFLHWAHAMVKMYEVNTTPEEAVEADRSAGDFIRAAQDLIDHKRRNPADDLVSRLVQADVEGERLTDEELVSTIIVLLNAGHEATVNTTGNGMTTMIEHPDQWRLVTSGEVPARQAVEELIRFDPPLQLFERWVLDEGIEVGGVELPWGSRIAMLYGAANGDPRVFERPRELDITREGASRHVNFGGGVHACLGSPLARVELEASFANLARLVPDLQLAEAPERTGAFVIWGYRAVPVTSPGHAG</sequence>
<dbReference type="PROSITE" id="PS00086">
    <property type="entry name" value="CYTOCHROME_P450"/>
    <property type="match status" value="1"/>
</dbReference>
<dbReference type="InterPro" id="IPR017972">
    <property type="entry name" value="Cyt_P450_CS"/>
</dbReference>
<evidence type="ECO:0000256" key="4">
    <source>
        <dbReference type="ARBA" id="ARBA00023002"/>
    </source>
</evidence>
<dbReference type="PANTHER" id="PTHR46696:SF1">
    <property type="entry name" value="CYTOCHROME P450 YJIB-RELATED"/>
    <property type="match status" value="1"/>
</dbReference>
<reference evidence="8 9" key="1">
    <citation type="submission" date="2020-08" db="EMBL/GenBank/DDBJ databases">
        <title>Sequencing the genomes of 1000 actinobacteria strains.</title>
        <authorList>
            <person name="Klenk H.-P."/>
        </authorList>
    </citation>
    <scope>NUCLEOTIDE SEQUENCE [LARGE SCALE GENOMIC DNA]</scope>
    <source>
        <strain evidence="8 9">DSM 105498</strain>
    </source>
</reference>
<protein>
    <submittedName>
        <fullName evidence="8">Cytochrome P450</fullName>
    </submittedName>
</protein>
<accession>A0A7W4Z0V2</accession>
<dbReference type="FunFam" id="1.10.630.10:FF:000018">
    <property type="entry name" value="Cytochrome P450 monooxygenase"/>
    <property type="match status" value="1"/>
</dbReference>
<keyword evidence="2 7" id="KW-0349">Heme</keyword>
<evidence type="ECO:0000313" key="8">
    <source>
        <dbReference type="EMBL" id="MBB3042287.1"/>
    </source>
</evidence>
<evidence type="ECO:0000256" key="5">
    <source>
        <dbReference type="ARBA" id="ARBA00023004"/>
    </source>
</evidence>
<dbReference type="PRINTS" id="PR00359">
    <property type="entry name" value="BP450"/>
</dbReference>
<keyword evidence="4 7" id="KW-0560">Oxidoreductase</keyword>
<comment type="similarity">
    <text evidence="1 7">Belongs to the cytochrome P450 family.</text>
</comment>
<proteinExistence type="inferred from homology"/>
<name>A0A7W4Z0V2_9ACTN</name>
<evidence type="ECO:0000256" key="3">
    <source>
        <dbReference type="ARBA" id="ARBA00022723"/>
    </source>
</evidence>
<keyword evidence="9" id="KW-1185">Reference proteome</keyword>
<dbReference type="Proteomes" id="UP000589626">
    <property type="component" value="Unassembled WGS sequence"/>
</dbReference>
<dbReference type="InterPro" id="IPR001128">
    <property type="entry name" value="Cyt_P450"/>
</dbReference>
<dbReference type="GO" id="GO:0016705">
    <property type="term" value="F:oxidoreductase activity, acting on paired donors, with incorporation or reduction of molecular oxygen"/>
    <property type="evidence" value="ECO:0007669"/>
    <property type="project" value="InterPro"/>
</dbReference>
<dbReference type="CDD" id="cd20625">
    <property type="entry name" value="CYP164-like"/>
    <property type="match status" value="1"/>
</dbReference>
<evidence type="ECO:0000313" key="9">
    <source>
        <dbReference type="Proteomes" id="UP000589626"/>
    </source>
</evidence>
<dbReference type="EMBL" id="JACHWR010000001">
    <property type="protein sequence ID" value="MBB3042287.1"/>
    <property type="molecule type" value="Genomic_DNA"/>
</dbReference>
<keyword evidence="6 7" id="KW-0503">Monooxygenase</keyword>
<gene>
    <name evidence="8" type="ORF">FHU40_002088</name>
</gene>